<evidence type="ECO:0000256" key="4">
    <source>
        <dbReference type="ARBA" id="ARBA00008233"/>
    </source>
</evidence>
<comment type="subcellular location">
    <subcellularLocation>
        <location evidence="3">Cytoplasm</location>
    </subcellularLocation>
    <subcellularLocation>
        <location evidence="2">Mitochondrion matrix</location>
    </subcellularLocation>
    <subcellularLocation>
        <location evidence="1">Mitochondrion outer membrane</location>
    </subcellularLocation>
</comment>
<dbReference type="Ensembl" id="ENSCINT00000008646.3">
    <property type="protein sequence ID" value="ENSCINP00000008646.3"/>
    <property type="gene ID" value="ENSCING00000004164.3"/>
</dbReference>
<proteinExistence type="inferred from homology"/>
<evidence type="ECO:0000256" key="14">
    <source>
        <dbReference type="SAM" id="MobiDB-lite"/>
    </source>
</evidence>
<reference evidence="17" key="1">
    <citation type="journal article" date="2002" name="Science">
        <title>The draft genome of Ciona intestinalis: insights into chordate and vertebrate origins.</title>
        <authorList>
            <person name="Dehal P."/>
            <person name="Satou Y."/>
            <person name="Campbell R.K."/>
            <person name="Chapman J."/>
            <person name="Degnan B."/>
            <person name="De Tomaso A."/>
            <person name="Davidson B."/>
            <person name="Di Gregorio A."/>
            <person name="Gelpke M."/>
            <person name="Goodstein D.M."/>
            <person name="Harafuji N."/>
            <person name="Hastings K.E."/>
            <person name="Ho I."/>
            <person name="Hotta K."/>
            <person name="Huang W."/>
            <person name="Kawashima T."/>
            <person name="Lemaire P."/>
            <person name="Martinez D."/>
            <person name="Meinertzhagen I.A."/>
            <person name="Necula S."/>
            <person name="Nonaka M."/>
            <person name="Putnam N."/>
            <person name="Rash S."/>
            <person name="Saiga H."/>
            <person name="Satake M."/>
            <person name="Terry A."/>
            <person name="Yamada L."/>
            <person name="Wang H.G."/>
            <person name="Awazu S."/>
            <person name="Azumi K."/>
            <person name="Boore J."/>
            <person name="Branno M."/>
            <person name="Chin-Bow S."/>
            <person name="DeSantis R."/>
            <person name="Doyle S."/>
            <person name="Francino P."/>
            <person name="Keys D.N."/>
            <person name="Haga S."/>
            <person name="Hayashi H."/>
            <person name="Hino K."/>
            <person name="Imai K.S."/>
            <person name="Inaba K."/>
            <person name="Kano S."/>
            <person name="Kobayashi K."/>
            <person name="Kobayashi M."/>
            <person name="Lee B.I."/>
            <person name="Makabe K.W."/>
            <person name="Manohar C."/>
            <person name="Matassi G."/>
            <person name="Medina M."/>
            <person name="Mochizuki Y."/>
            <person name="Mount S."/>
            <person name="Morishita T."/>
            <person name="Miura S."/>
            <person name="Nakayama A."/>
            <person name="Nishizaka S."/>
            <person name="Nomoto H."/>
            <person name="Ohta F."/>
            <person name="Oishi K."/>
            <person name="Rigoutsos I."/>
            <person name="Sano M."/>
            <person name="Sasaki A."/>
            <person name="Sasakura Y."/>
            <person name="Shoguchi E."/>
            <person name="Shin-i T."/>
            <person name="Spagnuolo A."/>
            <person name="Stainier D."/>
            <person name="Suzuki M.M."/>
            <person name="Tassy O."/>
            <person name="Takatori N."/>
            <person name="Tokuoka M."/>
            <person name="Yagi K."/>
            <person name="Yoshizaki F."/>
            <person name="Wada S."/>
            <person name="Zhang C."/>
            <person name="Hyatt P.D."/>
            <person name="Larimer F."/>
            <person name="Detter C."/>
            <person name="Doggett N."/>
            <person name="Glavina T."/>
            <person name="Hawkins T."/>
            <person name="Richardson P."/>
            <person name="Lucas S."/>
            <person name="Kohara Y."/>
            <person name="Levine M."/>
            <person name="Satoh N."/>
            <person name="Rokhsar D.S."/>
        </authorList>
    </citation>
    <scope>NUCLEOTIDE SEQUENCE [LARGE SCALE GENOMIC DNA]</scope>
</reference>
<dbReference type="GO" id="GO:0035694">
    <property type="term" value="P:mitochondrial protein catabolic process"/>
    <property type="evidence" value="ECO:0000318"/>
    <property type="project" value="GO_Central"/>
</dbReference>
<feature type="compositionally biased region" description="Basic residues" evidence="14">
    <location>
        <begin position="546"/>
        <end position="558"/>
    </location>
</feature>
<evidence type="ECO:0000313" key="16">
    <source>
        <dbReference type="Ensembl" id="ENSCINP00000008646.3"/>
    </source>
</evidence>
<evidence type="ECO:0000256" key="13">
    <source>
        <dbReference type="SAM" id="Coils"/>
    </source>
</evidence>
<evidence type="ECO:0000256" key="8">
    <source>
        <dbReference type="ARBA" id="ARBA00023054"/>
    </source>
</evidence>
<dbReference type="InParanoid" id="F7B623"/>
<comment type="similarity">
    <text evidence="4">Belongs to the MIEAP family.</text>
</comment>
<dbReference type="PANTHER" id="PTHR21771:SF0">
    <property type="entry name" value="MITOCHONDRIA-EATING PROTEIN"/>
    <property type="match status" value="1"/>
</dbReference>
<dbReference type="GO" id="GO:0005759">
    <property type="term" value="C:mitochondrial matrix"/>
    <property type="evidence" value="ECO:0007669"/>
    <property type="project" value="UniProtKB-SubCell"/>
</dbReference>
<keyword evidence="8 13" id="KW-0175">Coiled coil</keyword>
<dbReference type="AlphaFoldDB" id="F7B623"/>
<evidence type="ECO:0000256" key="9">
    <source>
        <dbReference type="ARBA" id="ARBA00023121"/>
    </source>
</evidence>
<keyword evidence="7" id="KW-1000">Mitochondrion outer membrane</keyword>
<evidence type="ECO:0000256" key="10">
    <source>
        <dbReference type="ARBA" id="ARBA00023128"/>
    </source>
</evidence>
<dbReference type="PANTHER" id="PTHR21771">
    <property type="entry name" value="MITOCHONDRIA-EATING PROTEIN-RELATED"/>
    <property type="match status" value="1"/>
</dbReference>
<evidence type="ECO:0000313" key="17">
    <source>
        <dbReference type="Proteomes" id="UP000008144"/>
    </source>
</evidence>
<dbReference type="GO" id="GO:0008289">
    <property type="term" value="F:lipid binding"/>
    <property type="evidence" value="ECO:0007669"/>
    <property type="project" value="UniProtKB-KW"/>
</dbReference>
<organism evidence="16 17">
    <name type="scientific">Ciona intestinalis</name>
    <name type="common">Transparent sea squirt</name>
    <name type="synonym">Ascidia intestinalis</name>
    <dbReference type="NCBI Taxonomy" id="7719"/>
    <lineage>
        <taxon>Eukaryota</taxon>
        <taxon>Metazoa</taxon>
        <taxon>Chordata</taxon>
        <taxon>Tunicata</taxon>
        <taxon>Ascidiacea</taxon>
        <taxon>Phlebobranchia</taxon>
        <taxon>Cionidae</taxon>
        <taxon>Ciona</taxon>
    </lineage>
</organism>
<feature type="domain" description="Mitochondria-eating protein C-terminal" evidence="15">
    <location>
        <begin position="318"/>
        <end position="508"/>
    </location>
</feature>
<dbReference type="InterPro" id="IPR031981">
    <property type="entry name" value="MIEAP_C"/>
</dbReference>
<evidence type="ECO:0000259" key="15">
    <source>
        <dbReference type="Pfam" id="PF16026"/>
    </source>
</evidence>
<evidence type="ECO:0000256" key="12">
    <source>
        <dbReference type="ARBA" id="ARBA00032687"/>
    </source>
</evidence>
<evidence type="ECO:0000256" key="3">
    <source>
        <dbReference type="ARBA" id="ARBA00004496"/>
    </source>
</evidence>
<dbReference type="InterPro" id="IPR026169">
    <property type="entry name" value="MIEAP"/>
</dbReference>
<dbReference type="Pfam" id="PF16026">
    <property type="entry name" value="MIEAP"/>
    <property type="match status" value="1"/>
</dbReference>
<dbReference type="GO" id="GO:0005741">
    <property type="term" value="C:mitochondrial outer membrane"/>
    <property type="evidence" value="ECO:0000318"/>
    <property type="project" value="GO_Central"/>
</dbReference>
<feature type="region of interest" description="Disordered" evidence="14">
    <location>
        <begin position="523"/>
        <end position="558"/>
    </location>
</feature>
<evidence type="ECO:0000256" key="6">
    <source>
        <dbReference type="ARBA" id="ARBA00022490"/>
    </source>
</evidence>
<dbReference type="STRING" id="7719.ENSCINP00000008646"/>
<feature type="coiled-coil region" evidence="13">
    <location>
        <begin position="222"/>
        <end position="249"/>
    </location>
</feature>
<reference evidence="16" key="3">
    <citation type="submission" date="2025-09" db="UniProtKB">
        <authorList>
            <consortium name="Ensembl"/>
        </authorList>
    </citation>
    <scope>IDENTIFICATION</scope>
</reference>
<keyword evidence="11" id="KW-0472">Membrane</keyword>
<sequence>MAETIRKLSQGSSYSVLQDKINSLKDGYSLNTCDTNLGHICELIELTSKIQNQLFTAMSLTASEGGTYGGVDTLKSRLLPWLGTSFMTSGGTVTSDTSLALLKESVEKDRKISELKIKHDNDMMQMEAELSEAKGELDLTRDELNSSQADLEKTKVESGGTMLASEEEIILLRAEFKQLDSEHEVYEYHVCLMNKIGAKPGVAGLRLAREEIERYKRKLDLVGDYEHEVEHLKSEIRILRSERDILENSKTILKSPCPTTTSINKLHIHIRMYHRKLKFISPHINQSYDPLCRRMSYEPPLPLPSTPPTHAELTNSIRHSRLVARFNDLYAVDRLDMQDRLRRFVDDDEMVKRIIFIAVCEAFHVAKMAYRSFRLRARKLLSPIHSGPTTLEEAVTDYIVRNLDLYDVDRSVEDVIRAMNVNPKISFPPECEFILLSPFIREVCLVAYRMQALDPPLDIPLATDGELMNESKYRRSYDSEFTAPLVAYHVWPALVEDGTVLIKGECTTRRGAVSIRVYMLSSPRRSRSPSPLRSSSRLSRSSLSPRRSRSPSPRSRRY</sequence>
<dbReference type="GO" id="GO:0048545">
    <property type="term" value="P:response to steroid hormone"/>
    <property type="evidence" value="ECO:0007669"/>
    <property type="project" value="Ensembl"/>
</dbReference>
<keyword evidence="10" id="KW-0496">Mitochondrion</keyword>
<protein>
    <recommendedName>
        <fullName evidence="5">Mitochondria-eating protein</fullName>
    </recommendedName>
    <alternativeName>
        <fullName evidence="12">Spermatogenesis-associated protein 18</fullName>
    </alternativeName>
</protein>
<evidence type="ECO:0000256" key="5">
    <source>
        <dbReference type="ARBA" id="ARBA00019863"/>
    </source>
</evidence>
<evidence type="ECO:0000256" key="7">
    <source>
        <dbReference type="ARBA" id="ARBA00022787"/>
    </source>
</evidence>
<feature type="coiled-coil region" evidence="13">
    <location>
        <begin position="116"/>
        <end position="157"/>
    </location>
</feature>
<dbReference type="OMA" id="DQNLNIC"/>
<keyword evidence="17" id="KW-1185">Reference proteome</keyword>
<dbReference type="Proteomes" id="UP000008144">
    <property type="component" value="Unassembled WGS sequence"/>
</dbReference>
<feature type="compositionally biased region" description="Low complexity" evidence="14">
    <location>
        <begin position="523"/>
        <end position="545"/>
    </location>
</feature>
<keyword evidence="6" id="KW-0963">Cytoplasm</keyword>
<reference evidence="16" key="2">
    <citation type="submission" date="2025-08" db="UniProtKB">
        <authorList>
            <consortium name="Ensembl"/>
        </authorList>
    </citation>
    <scope>IDENTIFICATION</scope>
</reference>
<name>F7B623_CIOIN</name>
<dbReference type="GeneTree" id="ENSGT00390000013532"/>
<dbReference type="GO" id="GO:0035695">
    <property type="term" value="P:mitophagy by internal vacuole formation"/>
    <property type="evidence" value="ECO:0000318"/>
    <property type="project" value="GO_Central"/>
</dbReference>
<evidence type="ECO:0000256" key="2">
    <source>
        <dbReference type="ARBA" id="ARBA00004305"/>
    </source>
</evidence>
<evidence type="ECO:0000256" key="11">
    <source>
        <dbReference type="ARBA" id="ARBA00023136"/>
    </source>
</evidence>
<keyword evidence="9" id="KW-0446">Lipid-binding</keyword>
<accession>F7B623</accession>
<dbReference type="HOGENOM" id="CLU_041752_0_0_1"/>
<evidence type="ECO:0000256" key="1">
    <source>
        <dbReference type="ARBA" id="ARBA00004294"/>
    </source>
</evidence>